<organism evidence="1">
    <name type="scientific">uncultured Rubrobacteraceae bacterium</name>
    <dbReference type="NCBI Taxonomy" id="349277"/>
    <lineage>
        <taxon>Bacteria</taxon>
        <taxon>Bacillati</taxon>
        <taxon>Actinomycetota</taxon>
        <taxon>Rubrobacteria</taxon>
        <taxon>Rubrobacterales</taxon>
        <taxon>Rubrobacteraceae</taxon>
        <taxon>environmental samples</taxon>
    </lineage>
</organism>
<dbReference type="EMBL" id="CADCUW010000576">
    <property type="protein sequence ID" value="CAA9449762.1"/>
    <property type="molecule type" value="Genomic_DNA"/>
</dbReference>
<name>A0A6J4QNJ7_9ACTN</name>
<reference evidence="1" key="1">
    <citation type="submission" date="2020-02" db="EMBL/GenBank/DDBJ databases">
        <authorList>
            <person name="Meier V. D."/>
        </authorList>
    </citation>
    <scope>NUCLEOTIDE SEQUENCE</scope>
    <source>
        <strain evidence="1">AVDCRST_MAG01</strain>
    </source>
</reference>
<proteinExistence type="predicted"/>
<dbReference type="AlphaFoldDB" id="A0A6J4QNJ7"/>
<gene>
    <name evidence="1" type="ORF">AVDCRST_MAG01-01-4443</name>
</gene>
<accession>A0A6J4QNJ7</accession>
<protein>
    <submittedName>
        <fullName evidence="1">Uncharacterized protein</fullName>
    </submittedName>
</protein>
<sequence>MEGDFSELRAEGGLRSSYLKRKRAPPGVLCKRRGISTSPEDSFYITNQPLALT</sequence>
<evidence type="ECO:0000313" key="1">
    <source>
        <dbReference type="EMBL" id="CAA9449762.1"/>
    </source>
</evidence>